<gene>
    <name evidence="2" type="primary">11</name>
    <name evidence="2" type="ORF">SEA_REMUSLOOPIN_11</name>
</gene>
<dbReference type="Proteomes" id="UP000297158">
    <property type="component" value="Segment"/>
</dbReference>
<evidence type="ECO:0000313" key="2">
    <source>
        <dbReference type="EMBL" id="QBZ73325.1"/>
    </source>
</evidence>
<name>A0A4D6E5G1_9CAUD</name>
<accession>A0A4D6E5G1</accession>
<organism evidence="2 3">
    <name type="scientific">Streptomyces phage RemusLoopin</name>
    <dbReference type="NCBI Taxonomy" id="2562346"/>
    <lineage>
        <taxon>Viruses</taxon>
        <taxon>Duplodnaviria</taxon>
        <taxon>Heunggongvirae</taxon>
        <taxon>Uroviricota</taxon>
        <taxon>Caudoviricetes</taxon>
        <taxon>Colingsworthviridae</taxon>
        <taxon>Sebastisaurusvirus</taxon>
        <taxon>Sebastisaurusvirus remusloopin</taxon>
    </lineage>
</organism>
<proteinExistence type="predicted"/>
<evidence type="ECO:0000256" key="1">
    <source>
        <dbReference type="SAM" id="MobiDB-lite"/>
    </source>
</evidence>
<feature type="region of interest" description="Disordered" evidence="1">
    <location>
        <begin position="38"/>
        <end position="67"/>
    </location>
</feature>
<dbReference type="EMBL" id="MK686068">
    <property type="protein sequence ID" value="QBZ73325.1"/>
    <property type="molecule type" value="Genomic_DNA"/>
</dbReference>
<reference evidence="2 3" key="1">
    <citation type="submission" date="2019-03" db="EMBL/GenBank/DDBJ databases">
        <authorList>
            <person name="Ludwig S."/>
            <person name="Saikali A."/>
            <person name="Addai K."/>
            <person name="Agarwal S."/>
            <person name="Ahmad I.M."/>
            <person name="Alumyar Y.S."/>
            <person name="An J."/>
            <person name="Antar T.E."/>
            <person name="Antony V."/>
            <person name="Arvin L.E."/>
            <person name="Atanasoff K.E."/>
            <person name="Ati R."/>
            <person name="Batista A."/>
            <person name="Bembuh M.L."/>
            <person name="Bhardvaj T.B."/>
            <person name="Brown C.J."/>
            <person name="Butt S.T."/>
            <person name="Cahn D."/>
            <person name="Canales I.-I."/>
            <person name="Carr K."/>
            <person name="Chen K.Z."/>
            <person name="Chen M."/>
            <person name="Chigurupati S."/>
            <person name="Chou C."/>
            <person name="Chung C.S."/>
            <person name="Cole S.T."/>
            <person name="Colson C.L."/>
            <person name="Dent D.M."/>
            <person name="Djiogo E.M."/>
            <person name="Domrachev B.M."/>
            <person name="Dwivedi J."/>
            <person name="Ehsani C."/>
            <person name="Essien U.A."/>
            <person name="Fakhar A."/>
            <person name="Flood S.H."/>
            <person name="Furletti G."/>
            <person name="Gebreegziabher M."/>
            <person name="Goralski S.M."/>
            <person name="Gruver-Williams A."/>
            <person name="Guldan M.L."/>
            <person name="Gurung S."/>
            <person name="Heo K."/>
            <person name="John R.A."/>
            <person name="Kabir L."/>
            <person name="Kaira H."/>
            <person name="Kane M.S."/>
            <person name="Karanja M."/>
            <person name="Karley A.N."/>
            <person name="Kelleher J."/>
            <person name="Khan A.M."/>
            <person name="Khan A."/>
            <person name="Kharel S."/>
            <person name="Kidane M."/>
            <person name="Konanur P."/>
            <person name="Kuo N.K."/>
            <person name="Kyaw G."/>
            <person name="Lahijan N."/>
            <person name="Lamm D.N."/>
            <person name="Lance S.V."/>
            <person name="Le C."/>
            <person name="Lee C.H."/>
            <person name="Leka D."/>
            <person name="Li C."/>
            <person name="Lim S.Y."/>
            <person name="Lo J."/>
            <person name="Mahaney V.M."/>
            <person name="Mangukiya A."/>
            <person name="Mani D."/>
            <person name="Mariano P."/>
            <person name="Markward M.L."/>
            <person name="Mbaekwe U."/>
            <person name="Mcgowan H."/>
            <person name="Mcnamara A."/>
            <person name="Mebrahtu S."/>
            <person name="Mohamed A."/>
            <person name="Mohamed M.E."/>
            <person name="Muntaka F."/>
            <person name="Naqvi T."/>
            <person name="Nengel A.M."/>
            <person name="Neupane S."/>
            <person name="Nguyen J."/>
            <person name="Nguyen J."/>
            <person name="Nwoji I.C."/>
            <person name="O'Brien T."/>
            <person name="Okusolubo T.A."/>
            <person name="Paek J."/>
            <person name="Pandithakoralag H."/>
            <person name="Parsa S."/>
            <person name="Perry C."/>
            <person name="Petrie C.R."/>
            <person name="Poteshman G.A."/>
            <person name="Quiros D."/>
            <person name="Rana S."/>
            <person name="Reister J."/>
            <person name="Reyes E."/>
            <person name="Riaz H.S."/>
            <person name="Roach T.L."/>
            <person name="Scalsky R."/>
            <person name="Schultz J.A."/>
            <person name="Scott C.F."/>
            <person name="Sekira M.D."/>
            <person name="Shee C.S."/>
            <person name="Shultz P."/>
            <person name="Siarez J.A."/>
            <person name="Simpson A.L."/>
            <person name="Singh S."/>
            <person name="Smith F.R."/>
            <person name="Smith S.A."/>
            <person name="Sobers S."/>
            <person name="Sobowale A.O."/>
            <person name="Somoza K.A."/>
            <person name="Song M."/>
            <person name="Spence R.N."/>
            <person name="Spruill R.A."/>
            <person name="Subedi A."/>
            <person name="Taj A.B."/>
            <person name="Thomas J."/>
            <person name="Todd J.C."/>
            <person name="Tran T."/>
            <person name="Varghese J."/>
            <person name="Vartanian E."/>
            <person name="Vega A."/>
            <person name="Vong A."/>
            <person name="Wachhaus L.E."/>
            <person name="Walter A.J."/>
            <person name="Wessel M.E."/>
            <person name="Azam A.M."/>
            <person name="Blocker D."/>
            <person name="Naeem N.-U.-A."/>
            <person name="Patel R."/>
            <person name="Shakarov P."/>
            <person name="Xie C.L."/>
            <person name="Zolnerowich N."/>
            <person name="Correa-Mendez M."/>
            <person name="Fabian M."/>
            <person name="Fishbein J."/>
            <person name="Harkles L."/>
            <person name="Reger N."/>
            <person name="Saleh S."/>
            <person name="Erill I."/>
            <person name="Caruso S.M."/>
            <person name="Garlena R.A."/>
            <person name="Russell D.A."/>
            <person name="Pope W.H."/>
            <person name="Jacobs-Sera D."/>
            <person name="Hatfull G.F."/>
        </authorList>
    </citation>
    <scope>NUCLEOTIDE SEQUENCE [LARGE SCALE GENOMIC DNA]</scope>
</reference>
<protein>
    <submittedName>
        <fullName evidence="2">Tail assembly chaperone</fullName>
    </submittedName>
</protein>
<keyword evidence="3" id="KW-1185">Reference proteome</keyword>
<sequence>MCARLVGHFKGLTWRDVQSLELRDFRALVDQMNDDLEAQEREYNKSSRGGRGRSAGGNGERRTPVMT</sequence>
<evidence type="ECO:0000313" key="3">
    <source>
        <dbReference type="Proteomes" id="UP000297158"/>
    </source>
</evidence>